<feature type="non-terminal residue" evidence="1">
    <location>
        <position position="1"/>
    </location>
</feature>
<proteinExistence type="predicted"/>
<sequence>LAKTEYISRHNNAAAYLHWSICKDHDIEIADKWYEHEPETVIHNKDNNITIMWDMPVNTDRTITANRPDIIVKDSVNSTCKLIDMTRMWHMKTVVIPVVVGALGTVKKGMVENIKKVSERASMTEIQKICMLGSARILRKVLSV</sequence>
<comment type="caution">
    <text evidence="1">The sequence shown here is derived from an EMBL/GenBank/DDBJ whole genome shotgun (WGS) entry which is preliminary data.</text>
</comment>
<organism evidence="1 2">
    <name type="scientific">Porites evermanni</name>
    <dbReference type="NCBI Taxonomy" id="104178"/>
    <lineage>
        <taxon>Eukaryota</taxon>
        <taxon>Metazoa</taxon>
        <taxon>Cnidaria</taxon>
        <taxon>Anthozoa</taxon>
        <taxon>Hexacorallia</taxon>
        <taxon>Scleractinia</taxon>
        <taxon>Fungiina</taxon>
        <taxon>Poritidae</taxon>
        <taxon>Porites</taxon>
    </lineage>
</organism>
<protein>
    <submittedName>
        <fullName evidence="1">Uncharacterized protein</fullName>
    </submittedName>
</protein>
<dbReference type="PANTHER" id="PTHR35450:SF2">
    <property type="entry name" value="REVERSE TRANSCRIPTASE DOMAIN-CONTAINING PROTEIN"/>
    <property type="match status" value="1"/>
</dbReference>
<reference evidence="1 2" key="1">
    <citation type="submission" date="2022-05" db="EMBL/GenBank/DDBJ databases">
        <authorList>
            <consortium name="Genoscope - CEA"/>
            <person name="William W."/>
        </authorList>
    </citation>
    <scope>NUCLEOTIDE SEQUENCE [LARGE SCALE GENOMIC DNA]</scope>
</reference>
<dbReference type="PANTHER" id="PTHR35450">
    <property type="entry name" value="REVERSE TRANSCRIPTASE DOMAIN-CONTAINING PROTEIN"/>
    <property type="match status" value="1"/>
</dbReference>
<dbReference type="Proteomes" id="UP001159427">
    <property type="component" value="Unassembled WGS sequence"/>
</dbReference>
<dbReference type="EMBL" id="CALNXI010000643">
    <property type="protein sequence ID" value="CAH3030598.1"/>
    <property type="molecule type" value="Genomic_DNA"/>
</dbReference>
<name>A0ABN8MLN2_9CNID</name>
<evidence type="ECO:0000313" key="1">
    <source>
        <dbReference type="EMBL" id="CAH3030598.1"/>
    </source>
</evidence>
<keyword evidence="2" id="KW-1185">Reference proteome</keyword>
<accession>A0ABN8MLN2</accession>
<evidence type="ECO:0000313" key="2">
    <source>
        <dbReference type="Proteomes" id="UP001159427"/>
    </source>
</evidence>
<gene>
    <name evidence="1" type="ORF">PEVE_00038236</name>
</gene>